<evidence type="ECO:0000313" key="1">
    <source>
        <dbReference type="EMBL" id="KAK7007302.1"/>
    </source>
</evidence>
<organism evidence="1 2">
    <name type="scientific">Favolaschia claudopus</name>
    <dbReference type="NCBI Taxonomy" id="2862362"/>
    <lineage>
        <taxon>Eukaryota</taxon>
        <taxon>Fungi</taxon>
        <taxon>Dikarya</taxon>
        <taxon>Basidiomycota</taxon>
        <taxon>Agaricomycotina</taxon>
        <taxon>Agaricomycetes</taxon>
        <taxon>Agaricomycetidae</taxon>
        <taxon>Agaricales</taxon>
        <taxon>Marasmiineae</taxon>
        <taxon>Mycenaceae</taxon>
        <taxon>Favolaschia</taxon>
    </lineage>
</organism>
<dbReference type="Proteomes" id="UP001362999">
    <property type="component" value="Unassembled WGS sequence"/>
</dbReference>
<gene>
    <name evidence="1" type="ORF">R3P38DRAFT_3366081</name>
</gene>
<accession>A0AAW0AET4</accession>
<feature type="non-terminal residue" evidence="1">
    <location>
        <position position="236"/>
    </location>
</feature>
<comment type="caution">
    <text evidence="1">The sequence shown here is derived from an EMBL/GenBank/DDBJ whole genome shotgun (WGS) entry which is preliminary data.</text>
</comment>
<dbReference type="EMBL" id="JAWWNJ010000071">
    <property type="protein sequence ID" value="KAK7007302.1"/>
    <property type="molecule type" value="Genomic_DNA"/>
</dbReference>
<evidence type="ECO:0000313" key="2">
    <source>
        <dbReference type="Proteomes" id="UP001362999"/>
    </source>
</evidence>
<name>A0AAW0AET4_9AGAR</name>
<keyword evidence="2" id="KW-1185">Reference proteome</keyword>
<proteinExistence type="predicted"/>
<reference evidence="1 2" key="1">
    <citation type="journal article" date="2024" name="J Genomics">
        <title>Draft genome sequencing and assembly of Favolaschia claudopus CIRM-BRFM 2984 isolated from oak limbs.</title>
        <authorList>
            <person name="Navarro D."/>
            <person name="Drula E."/>
            <person name="Chaduli D."/>
            <person name="Cazenave R."/>
            <person name="Ahrendt S."/>
            <person name="Wang J."/>
            <person name="Lipzen A."/>
            <person name="Daum C."/>
            <person name="Barry K."/>
            <person name="Grigoriev I.V."/>
            <person name="Favel A."/>
            <person name="Rosso M.N."/>
            <person name="Martin F."/>
        </authorList>
    </citation>
    <scope>NUCLEOTIDE SEQUENCE [LARGE SCALE GENOMIC DNA]</scope>
    <source>
        <strain evidence="1 2">CIRM-BRFM 2984</strain>
    </source>
</reference>
<dbReference type="AlphaFoldDB" id="A0AAW0AET4"/>
<sequence>MTRRPSSPMHCVASCAYYTTVPGIQDSEFRFETYCNAEALVTSVPAVGPIQYEEKQVKHCEWQDVQLNENGKPPEIQSVEHAKEIKTAWPVQSSLVCGGTNELLAFSNVKSNTALNGHNLNVIQQRHKLSDIELKRKRSQSELSRREAAKIIRKIHAKMNTMSQSINRTSIQEDVSNRRQVWICVITYTLEHNWIYWALVAICLKTSVCRILWRKEGGGERIRLRGSGDLSKAAQC</sequence>
<protein>
    <submittedName>
        <fullName evidence="1">Uncharacterized protein</fullName>
    </submittedName>
</protein>